<dbReference type="InterPro" id="IPR007337">
    <property type="entry name" value="RelB/DinJ"/>
</dbReference>
<reference evidence="3 4" key="1">
    <citation type="submission" date="2018-11" db="EMBL/GenBank/DDBJ databases">
        <title>Genomes From Bacteria Associated with the Canine Oral Cavity: a Test Case for Automated Genome-Based Taxonomic Assignment.</title>
        <authorList>
            <person name="Coil D.A."/>
            <person name="Jospin G."/>
            <person name="Darling A.E."/>
            <person name="Wallis C."/>
            <person name="Davis I.J."/>
            <person name="Harris S."/>
            <person name="Eisen J.A."/>
            <person name="Holcombe L.J."/>
            <person name="O'Flynn C."/>
        </authorList>
    </citation>
    <scope>NUCLEOTIDE SEQUENCE [LARGE SCALE GENOMIC DNA]</scope>
    <source>
        <strain evidence="3 4">OH4621_COT-116</strain>
    </source>
</reference>
<name>A0A3P1VBG4_9STRE</name>
<proteinExistence type="inferred from homology"/>
<dbReference type="AlphaFoldDB" id="A0A3P1VBG4"/>
<dbReference type="Gene3D" id="1.10.1220.10">
    <property type="entry name" value="Met repressor-like"/>
    <property type="match status" value="1"/>
</dbReference>
<comment type="caution">
    <text evidence="3">The sequence shown here is derived from an EMBL/GenBank/DDBJ whole genome shotgun (WGS) entry which is preliminary data.</text>
</comment>
<evidence type="ECO:0000313" key="3">
    <source>
        <dbReference type="EMBL" id="RRD31481.1"/>
    </source>
</evidence>
<protein>
    <submittedName>
        <fullName evidence="3">Type II toxin-antitoxin system RelB/DinJ family antitoxin</fullName>
    </submittedName>
</protein>
<evidence type="ECO:0000256" key="2">
    <source>
        <dbReference type="ARBA" id="ARBA00022649"/>
    </source>
</evidence>
<sequence length="55" mass="6271">MATVMVRVDEKLKKEATDLFNSLGLDMSQAVRMFLIQAVETQSIPFEIKLNTKLK</sequence>
<dbReference type="PANTHER" id="PTHR38781">
    <property type="entry name" value="ANTITOXIN DINJ-RELATED"/>
    <property type="match status" value="1"/>
</dbReference>
<dbReference type="RefSeq" id="WP_124776381.1">
    <property type="nucleotide sequence ID" value="NZ_RQZA01000003.1"/>
</dbReference>
<dbReference type="InterPro" id="IPR013321">
    <property type="entry name" value="Arc_rbn_hlx_hlx"/>
</dbReference>
<dbReference type="GO" id="GO:0006355">
    <property type="term" value="P:regulation of DNA-templated transcription"/>
    <property type="evidence" value="ECO:0007669"/>
    <property type="project" value="InterPro"/>
</dbReference>
<organism evidence="3 4">
    <name type="scientific">Streptococcus minor</name>
    <dbReference type="NCBI Taxonomy" id="229549"/>
    <lineage>
        <taxon>Bacteria</taxon>
        <taxon>Bacillati</taxon>
        <taxon>Bacillota</taxon>
        <taxon>Bacilli</taxon>
        <taxon>Lactobacillales</taxon>
        <taxon>Streptococcaceae</taxon>
        <taxon>Streptococcus</taxon>
    </lineage>
</organism>
<dbReference type="NCBIfam" id="TIGR02384">
    <property type="entry name" value="RelB_DinJ"/>
    <property type="match status" value="1"/>
</dbReference>
<accession>A0A3P1VBG4</accession>
<evidence type="ECO:0000256" key="1">
    <source>
        <dbReference type="ARBA" id="ARBA00010562"/>
    </source>
</evidence>
<dbReference type="Pfam" id="PF04221">
    <property type="entry name" value="RelB"/>
    <property type="match status" value="1"/>
</dbReference>
<dbReference type="PANTHER" id="PTHR38781:SF1">
    <property type="entry name" value="ANTITOXIN DINJ-RELATED"/>
    <property type="match status" value="1"/>
</dbReference>
<dbReference type="Proteomes" id="UP000281771">
    <property type="component" value="Unassembled WGS sequence"/>
</dbReference>
<dbReference type="GO" id="GO:0006351">
    <property type="term" value="P:DNA-templated transcription"/>
    <property type="evidence" value="ECO:0007669"/>
    <property type="project" value="TreeGrafter"/>
</dbReference>
<keyword evidence="4" id="KW-1185">Reference proteome</keyword>
<keyword evidence="2" id="KW-1277">Toxin-antitoxin system</keyword>
<dbReference type="EMBL" id="RQZA01000003">
    <property type="protein sequence ID" value="RRD31481.1"/>
    <property type="molecule type" value="Genomic_DNA"/>
</dbReference>
<gene>
    <name evidence="3" type="ORF">EII38_04445</name>
</gene>
<comment type="similarity">
    <text evidence="1">Belongs to the RelB/DinJ antitoxin family.</text>
</comment>
<evidence type="ECO:0000313" key="4">
    <source>
        <dbReference type="Proteomes" id="UP000281771"/>
    </source>
</evidence>